<name>A0AA36D0G0_9BILA</name>
<dbReference type="InterPro" id="IPR009755">
    <property type="entry name" value="RMC1_C"/>
</dbReference>
<evidence type="ECO:0000313" key="2">
    <source>
        <dbReference type="EMBL" id="CAJ0578715.1"/>
    </source>
</evidence>
<dbReference type="AlphaFoldDB" id="A0AA36D0G0"/>
<organism evidence="2 3">
    <name type="scientific">Mesorhabditis spiculigera</name>
    <dbReference type="NCBI Taxonomy" id="96644"/>
    <lineage>
        <taxon>Eukaryota</taxon>
        <taxon>Metazoa</taxon>
        <taxon>Ecdysozoa</taxon>
        <taxon>Nematoda</taxon>
        <taxon>Chromadorea</taxon>
        <taxon>Rhabditida</taxon>
        <taxon>Rhabditina</taxon>
        <taxon>Rhabditomorpha</taxon>
        <taxon>Rhabditoidea</taxon>
        <taxon>Rhabditidae</taxon>
        <taxon>Mesorhabditinae</taxon>
        <taxon>Mesorhabditis</taxon>
    </lineage>
</organism>
<dbReference type="EMBL" id="CATQJA010002654">
    <property type="protein sequence ID" value="CAJ0578715.1"/>
    <property type="molecule type" value="Genomic_DNA"/>
</dbReference>
<gene>
    <name evidence="2" type="ORF">MSPICULIGERA_LOCUS16957</name>
</gene>
<dbReference type="Pfam" id="PF07035">
    <property type="entry name" value="RMC1_C"/>
    <property type="match status" value="1"/>
</dbReference>
<evidence type="ECO:0000259" key="1">
    <source>
        <dbReference type="Pfam" id="PF07035"/>
    </source>
</evidence>
<feature type="domain" description="Mic1" evidence="1">
    <location>
        <begin position="291"/>
        <end position="528"/>
    </location>
</feature>
<dbReference type="InterPro" id="IPR040371">
    <property type="entry name" value="RMC1"/>
</dbReference>
<dbReference type="GO" id="GO:0005765">
    <property type="term" value="C:lysosomal membrane"/>
    <property type="evidence" value="ECO:0007669"/>
    <property type="project" value="TreeGrafter"/>
</dbReference>
<evidence type="ECO:0000313" key="3">
    <source>
        <dbReference type="Proteomes" id="UP001177023"/>
    </source>
</evidence>
<dbReference type="PANTHER" id="PTHR12897:SF4">
    <property type="entry name" value="REGULATOR OF MON1-CCZ1 COMPLEX"/>
    <property type="match status" value="1"/>
</dbReference>
<proteinExistence type="predicted"/>
<dbReference type="GO" id="GO:0010506">
    <property type="term" value="P:regulation of autophagy"/>
    <property type="evidence" value="ECO:0007669"/>
    <property type="project" value="InterPro"/>
</dbReference>
<comment type="caution">
    <text evidence="2">The sequence shown here is derived from an EMBL/GenBank/DDBJ whole genome shotgun (WGS) entry which is preliminary data.</text>
</comment>
<reference evidence="2" key="1">
    <citation type="submission" date="2023-06" db="EMBL/GenBank/DDBJ databases">
        <authorList>
            <person name="Delattre M."/>
        </authorList>
    </citation>
    <scope>NUCLEOTIDE SEQUENCE</scope>
    <source>
        <strain evidence="2">AF72</strain>
    </source>
</reference>
<accession>A0AA36D0G0</accession>
<protein>
    <recommendedName>
        <fullName evidence="1">Mic1 domain-containing protein</fullName>
    </recommendedName>
</protein>
<dbReference type="GO" id="GO:0035658">
    <property type="term" value="C:Mon1-Ccz1 complex"/>
    <property type="evidence" value="ECO:0007669"/>
    <property type="project" value="InterPro"/>
</dbReference>
<sequence>MLTLGDDSITFEPSSSLSDIFYDSANFKDFVYLDNSERETCLEFTQVVVFVTNNGLELYEINESKKSSKLLKTLNVASDWSTCYHTSNLLLLATGMNAAILQPFIIQGKEIIRLKPFTVDFGCSNSKNKLLERDVAVASIYGAVYVLALRYSTRDSTASDLLMYRLPTDLNAVPQLRYTLSLGLTGMFGIHVIDNMVIVHHQLSKSSLVFDVGMQPNSTSHQPFLKTSLIAAPRLCTVSGQPPALYTPSWVMFAPNIVIDPTLGIFASLAVKPELAEIDDTVSRFRFLMNRSNQKKTILSELTVAIKENKLTVRQLKSILETITEKFVVAQIPVLKPSEPVKGQLLVEDVQLLCINQEEMMNVFVALREEATVSDTRLASTLLAYVSILQSHGLNINPYLLEILVNTLIGANEYAKLHQLLSYKVIEDSKPMAFLLLGFEAKYPPLFQSGVDMLAREGAHDEIIEVLLSKGNATDALRYLENNSALDKSNALKALDSAWSSGDRIQQHVIFQYCLEKKGRQNWGESFEKFSRDFRKLYRDDELQEGVSTLAFSRDVM</sequence>
<keyword evidence="3" id="KW-1185">Reference proteome</keyword>
<dbReference type="Proteomes" id="UP001177023">
    <property type="component" value="Unassembled WGS sequence"/>
</dbReference>
<dbReference type="GO" id="GO:0031902">
    <property type="term" value="C:late endosome membrane"/>
    <property type="evidence" value="ECO:0007669"/>
    <property type="project" value="TreeGrafter"/>
</dbReference>
<dbReference type="PANTHER" id="PTHR12897">
    <property type="entry name" value="COLON CANCER-ASSOCIATED PROTEIN MIC1"/>
    <property type="match status" value="1"/>
</dbReference>
<feature type="non-terminal residue" evidence="2">
    <location>
        <position position="1"/>
    </location>
</feature>